<keyword evidence="17 22" id="KW-0675">Receptor</keyword>
<evidence type="ECO:0000256" key="21">
    <source>
        <dbReference type="PROSITE-ProRule" id="PRU10141"/>
    </source>
</evidence>
<evidence type="ECO:0000256" key="18">
    <source>
        <dbReference type="ARBA" id="ARBA00023180"/>
    </source>
</evidence>
<evidence type="ECO:0000256" key="9">
    <source>
        <dbReference type="ARBA" id="ARBA00022777"/>
    </source>
</evidence>
<dbReference type="InterPro" id="IPR002011">
    <property type="entry name" value="Tyr_kinase_rcpt_2_CS"/>
</dbReference>
<dbReference type="GeneID" id="106807665"/>
<dbReference type="SMART" id="SM00409">
    <property type="entry name" value="IG"/>
    <property type="match status" value="1"/>
</dbReference>
<dbReference type="InterPro" id="IPR017441">
    <property type="entry name" value="Protein_kinase_ATP_BS"/>
</dbReference>
<name>A0ABM1E044_PRICU</name>
<keyword evidence="3" id="KW-0433">Leucine-rich repeat</keyword>
<evidence type="ECO:0000256" key="12">
    <source>
        <dbReference type="ARBA" id="ARBA00022902"/>
    </source>
</evidence>
<comment type="subcellular location">
    <subcellularLocation>
        <location evidence="1">Membrane</location>
        <topology evidence="1">Single-pass membrane protein</topology>
    </subcellularLocation>
</comment>
<evidence type="ECO:0000256" key="17">
    <source>
        <dbReference type="ARBA" id="ARBA00023170"/>
    </source>
</evidence>
<evidence type="ECO:0000256" key="20">
    <source>
        <dbReference type="ARBA" id="ARBA00051243"/>
    </source>
</evidence>
<keyword evidence="2" id="KW-0217">Developmental protein</keyword>
<evidence type="ECO:0000256" key="8">
    <source>
        <dbReference type="ARBA" id="ARBA00022741"/>
    </source>
</evidence>
<evidence type="ECO:0000256" key="22">
    <source>
        <dbReference type="RuleBase" id="RU000312"/>
    </source>
</evidence>
<protein>
    <recommendedName>
        <fullName evidence="22">Tyrosine-protein kinase receptor</fullName>
        <ecNumber evidence="22">2.7.10.1</ecNumber>
    </recommendedName>
</protein>
<dbReference type="InterPro" id="IPR000719">
    <property type="entry name" value="Prot_kinase_dom"/>
</dbReference>
<accession>A0ABM1E044</accession>
<evidence type="ECO:0000256" key="5">
    <source>
        <dbReference type="ARBA" id="ARBA00022692"/>
    </source>
</evidence>
<keyword evidence="16" id="KW-1015">Disulfide bond</keyword>
<evidence type="ECO:0000256" key="13">
    <source>
        <dbReference type="ARBA" id="ARBA00022989"/>
    </source>
</evidence>
<dbReference type="SUPFAM" id="SSF52058">
    <property type="entry name" value="L domain-like"/>
    <property type="match status" value="1"/>
</dbReference>
<dbReference type="InterPro" id="IPR003598">
    <property type="entry name" value="Ig_sub2"/>
</dbReference>
<dbReference type="InterPro" id="IPR032675">
    <property type="entry name" value="LRR_dom_sf"/>
</dbReference>
<evidence type="ECO:0000256" key="10">
    <source>
        <dbReference type="ARBA" id="ARBA00022782"/>
    </source>
</evidence>
<dbReference type="Gene3D" id="3.30.200.20">
    <property type="entry name" value="Phosphorylase Kinase, domain 1"/>
    <property type="match status" value="1"/>
</dbReference>
<dbReference type="PROSITE" id="PS50835">
    <property type="entry name" value="IG_LIKE"/>
    <property type="match status" value="2"/>
</dbReference>
<organism evidence="26 27">
    <name type="scientific">Priapulus caudatus</name>
    <name type="common">Priapulid worm</name>
    <dbReference type="NCBI Taxonomy" id="37621"/>
    <lineage>
        <taxon>Eukaryota</taxon>
        <taxon>Metazoa</taxon>
        <taxon>Ecdysozoa</taxon>
        <taxon>Scalidophora</taxon>
        <taxon>Priapulida</taxon>
        <taxon>Priapulimorpha</taxon>
        <taxon>Priapulimorphida</taxon>
        <taxon>Priapulidae</taxon>
        <taxon>Priapulus</taxon>
    </lineage>
</organism>
<keyword evidence="22" id="KW-0597">Phosphoprotein</keyword>
<keyword evidence="10" id="KW-0221">Differentiation</keyword>
<dbReference type="PIRSF" id="PIRSF000615">
    <property type="entry name" value="TyrPK_CSF1-R"/>
    <property type="match status" value="1"/>
</dbReference>
<dbReference type="InterPro" id="IPR011009">
    <property type="entry name" value="Kinase-like_dom_sf"/>
</dbReference>
<dbReference type="PROSITE" id="PS00107">
    <property type="entry name" value="PROTEIN_KINASE_ATP"/>
    <property type="match status" value="1"/>
</dbReference>
<evidence type="ECO:0000256" key="3">
    <source>
        <dbReference type="ARBA" id="ARBA00022614"/>
    </source>
</evidence>
<dbReference type="InterPro" id="IPR003599">
    <property type="entry name" value="Ig_sub"/>
</dbReference>
<dbReference type="Gene3D" id="2.60.40.10">
    <property type="entry name" value="Immunoglobulins"/>
    <property type="match status" value="2"/>
</dbReference>
<feature type="domain" description="Protein kinase" evidence="24">
    <location>
        <begin position="407"/>
        <end position="678"/>
    </location>
</feature>
<evidence type="ECO:0000256" key="7">
    <source>
        <dbReference type="ARBA" id="ARBA00022737"/>
    </source>
</evidence>
<dbReference type="PANTHER" id="PTHR24416:SF614">
    <property type="entry name" value="PROTEIN KINASE DOMAIN-CONTAINING PROTEIN"/>
    <property type="match status" value="1"/>
</dbReference>
<evidence type="ECO:0000313" key="27">
    <source>
        <dbReference type="RefSeq" id="XP_014665565.1"/>
    </source>
</evidence>
<dbReference type="InterPro" id="IPR050122">
    <property type="entry name" value="RTK"/>
</dbReference>
<keyword evidence="8 21" id="KW-0547">Nucleotide-binding</keyword>
<keyword evidence="4" id="KW-0808">Transferase</keyword>
<keyword evidence="12" id="KW-0524">Neurogenesis</keyword>
<comment type="catalytic activity">
    <reaction evidence="20 22">
        <text>L-tyrosyl-[protein] + ATP = O-phospho-L-tyrosyl-[protein] + ADP + H(+)</text>
        <dbReference type="Rhea" id="RHEA:10596"/>
        <dbReference type="Rhea" id="RHEA-COMP:10136"/>
        <dbReference type="Rhea" id="RHEA-COMP:20101"/>
        <dbReference type="ChEBI" id="CHEBI:15378"/>
        <dbReference type="ChEBI" id="CHEBI:30616"/>
        <dbReference type="ChEBI" id="CHEBI:46858"/>
        <dbReference type="ChEBI" id="CHEBI:61978"/>
        <dbReference type="ChEBI" id="CHEBI:456216"/>
        <dbReference type="EC" id="2.7.10.1"/>
    </reaction>
</comment>
<dbReference type="InterPro" id="IPR008266">
    <property type="entry name" value="Tyr_kinase_AS"/>
</dbReference>
<evidence type="ECO:0000256" key="16">
    <source>
        <dbReference type="ARBA" id="ARBA00023157"/>
    </source>
</evidence>
<dbReference type="Pfam" id="PF07714">
    <property type="entry name" value="PK_Tyr_Ser-Thr"/>
    <property type="match status" value="1"/>
</dbReference>
<feature type="transmembrane region" description="Helical" evidence="23">
    <location>
        <begin position="326"/>
        <end position="352"/>
    </location>
</feature>
<dbReference type="PROSITE" id="PS00109">
    <property type="entry name" value="PROTEIN_KINASE_TYR"/>
    <property type="match status" value="1"/>
</dbReference>
<evidence type="ECO:0000256" key="19">
    <source>
        <dbReference type="ARBA" id="ARBA00023319"/>
    </source>
</evidence>
<dbReference type="InterPro" id="IPR013098">
    <property type="entry name" value="Ig_I-set"/>
</dbReference>
<keyword evidence="13 23" id="KW-1133">Transmembrane helix</keyword>
<gene>
    <name evidence="27" type="primary">LOC106807665</name>
</gene>
<keyword evidence="6" id="KW-0732">Signal</keyword>
<dbReference type="SUPFAM" id="SSF48726">
    <property type="entry name" value="Immunoglobulin"/>
    <property type="match status" value="2"/>
</dbReference>
<evidence type="ECO:0000256" key="4">
    <source>
        <dbReference type="ARBA" id="ARBA00022679"/>
    </source>
</evidence>
<keyword evidence="15" id="KW-0829">Tyrosine-protein kinase</keyword>
<dbReference type="Gene3D" id="3.80.10.10">
    <property type="entry name" value="Ribonuclease Inhibitor"/>
    <property type="match status" value="1"/>
</dbReference>
<dbReference type="InterPro" id="IPR013783">
    <property type="entry name" value="Ig-like_fold"/>
</dbReference>
<keyword evidence="26" id="KW-1185">Reference proteome</keyword>
<dbReference type="RefSeq" id="XP_014665565.1">
    <property type="nucleotide sequence ID" value="XM_014810079.1"/>
</dbReference>
<dbReference type="Pfam" id="PF07679">
    <property type="entry name" value="I-set"/>
    <property type="match status" value="1"/>
</dbReference>
<dbReference type="SMART" id="SM00219">
    <property type="entry name" value="TyrKc"/>
    <property type="match status" value="1"/>
</dbReference>
<evidence type="ECO:0000313" key="26">
    <source>
        <dbReference type="Proteomes" id="UP000695022"/>
    </source>
</evidence>
<keyword evidence="7" id="KW-0677">Repeat</keyword>
<evidence type="ECO:0000256" key="1">
    <source>
        <dbReference type="ARBA" id="ARBA00004167"/>
    </source>
</evidence>
<evidence type="ECO:0000256" key="14">
    <source>
        <dbReference type="ARBA" id="ARBA00023136"/>
    </source>
</evidence>
<reference evidence="27" key="1">
    <citation type="submission" date="2025-08" db="UniProtKB">
        <authorList>
            <consortium name="RefSeq"/>
        </authorList>
    </citation>
    <scope>IDENTIFICATION</scope>
</reference>
<keyword evidence="9" id="KW-0418">Kinase</keyword>
<dbReference type="PANTHER" id="PTHR24416">
    <property type="entry name" value="TYROSINE-PROTEIN KINASE RECEPTOR"/>
    <property type="match status" value="1"/>
</dbReference>
<dbReference type="Proteomes" id="UP000695022">
    <property type="component" value="Unplaced"/>
</dbReference>
<sequence length="693" mass="77922">MAQLLVENIAKGLIENQENLTEITASSFSNYTNLRQLTIVNSGLERIDPQAFKNNRYLQMLKLSNNHIKTLSWETLDDQPTVSLSDEIVSVREGDSVTVTCDSAGTPAPTVEWSLHNITTELTLDAEQRRNGTRTTLIIANVTVRDNGYVTCIAKNIVGKQEGTFRLNVSGPPQIIMLNEPSTNCDLIACIEYAVVGNPMPVIEWFRDGRRLAKGKNPLDRTYARQVDINVIRGYLGFQSNIVKHNGNYTISVTNRYGSVNRTQEVVLLSGAPSVHPGPRDELAMMPGSYLSKDRPPMSGGSLLSDSASYFDDIYTDGNDRKTLTVYIAISAAVGATLIIAIIAIVVGRCYWTRLKRRRNDSDEAAHKCKKIVRNETIPLVYNPNYQGSGSKDKQGLAICHLSREKIQFVRELGEGAFGRVFLGECFHLAGESPTLVAVKTLKCQSAENALHEFMAEADIMNRLQHESIVTFHGICIDGDPLMMVFEYMKNGDLNNYLRSRGPDAKLLSKSQCPSFNELSSVELIHVAIQIASGMQYLSSQHFVHRDLATRNCLVGDQLSVKIADFGMSRDIYSNDYYRIGGQTMLPVRWMPPESILYRKFTTESDVWSFGVVLWEIFTFGKQPWYELANHEVIDHIQCGHILSRPTMCPEHIYQLMLRCWSKKPVDRISMSDLHRQLQHLSKHTPEYLDLIA</sequence>
<dbReference type="SMART" id="SM00408">
    <property type="entry name" value="IGc2"/>
    <property type="match status" value="1"/>
</dbReference>
<dbReference type="Pfam" id="PF13855">
    <property type="entry name" value="LRR_8"/>
    <property type="match status" value="1"/>
</dbReference>
<dbReference type="SUPFAM" id="SSF56112">
    <property type="entry name" value="Protein kinase-like (PK-like)"/>
    <property type="match status" value="1"/>
</dbReference>
<evidence type="ECO:0000256" key="11">
    <source>
        <dbReference type="ARBA" id="ARBA00022840"/>
    </source>
</evidence>
<evidence type="ECO:0000256" key="6">
    <source>
        <dbReference type="ARBA" id="ARBA00022729"/>
    </source>
</evidence>
<feature type="domain" description="Ig-like" evidence="25">
    <location>
        <begin position="173"/>
        <end position="267"/>
    </location>
</feature>
<keyword evidence="19" id="KW-0393">Immunoglobulin domain</keyword>
<dbReference type="InterPro" id="IPR001245">
    <property type="entry name" value="Ser-Thr/Tyr_kinase_cat_dom"/>
</dbReference>
<evidence type="ECO:0000259" key="24">
    <source>
        <dbReference type="PROSITE" id="PS50011"/>
    </source>
</evidence>
<dbReference type="EC" id="2.7.10.1" evidence="22"/>
<evidence type="ECO:0000256" key="15">
    <source>
        <dbReference type="ARBA" id="ARBA00023137"/>
    </source>
</evidence>
<keyword evidence="11 21" id="KW-0067">ATP-binding</keyword>
<keyword evidence="14 23" id="KW-0472">Membrane</keyword>
<dbReference type="InterPro" id="IPR020635">
    <property type="entry name" value="Tyr_kinase_cat_dom"/>
</dbReference>
<dbReference type="InterPro" id="IPR036179">
    <property type="entry name" value="Ig-like_dom_sf"/>
</dbReference>
<evidence type="ECO:0000259" key="25">
    <source>
        <dbReference type="PROSITE" id="PS50835"/>
    </source>
</evidence>
<proteinExistence type="inferred from homology"/>
<dbReference type="PROSITE" id="PS00239">
    <property type="entry name" value="RECEPTOR_TYR_KIN_II"/>
    <property type="match status" value="1"/>
</dbReference>
<evidence type="ECO:0000256" key="23">
    <source>
        <dbReference type="SAM" id="Phobius"/>
    </source>
</evidence>
<comment type="similarity">
    <text evidence="22">Belongs to the protein kinase superfamily. Tyr protein kinase family. Insulin receptor subfamily.</text>
</comment>
<dbReference type="PRINTS" id="PR00109">
    <property type="entry name" value="TYRKINASE"/>
</dbReference>
<keyword evidence="18" id="KW-0325">Glycoprotein</keyword>
<dbReference type="PROSITE" id="PS50011">
    <property type="entry name" value="PROTEIN_KINASE_DOM"/>
    <property type="match status" value="1"/>
</dbReference>
<dbReference type="Gene3D" id="1.10.510.10">
    <property type="entry name" value="Transferase(Phosphotransferase) domain 1"/>
    <property type="match status" value="1"/>
</dbReference>
<evidence type="ECO:0000256" key="2">
    <source>
        <dbReference type="ARBA" id="ARBA00022473"/>
    </source>
</evidence>
<feature type="binding site" evidence="21">
    <location>
        <position position="440"/>
    </location>
    <ligand>
        <name>ATP</name>
        <dbReference type="ChEBI" id="CHEBI:30616"/>
    </ligand>
</feature>
<dbReference type="InterPro" id="IPR001611">
    <property type="entry name" value="Leu-rich_rpt"/>
</dbReference>
<keyword evidence="5 22" id="KW-0812">Transmembrane</keyword>
<feature type="domain" description="Ig-like" evidence="25">
    <location>
        <begin position="80"/>
        <end position="170"/>
    </location>
</feature>
<dbReference type="InterPro" id="IPR007110">
    <property type="entry name" value="Ig-like_dom"/>
</dbReference>